<evidence type="ECO:0008006" key="4">
    <source>
        <dbReference type="Google" id="ProtNLM"/>
    </source>
</evidence>
<dbReference type="InterPro" id="IPR008840">
    <property type="entry name" value="Sipho_Gp157"/>
</dbReference>
<dbReference type="Proteomes" id="UP000192391">
    <property type="component" value="Chromosome"/>
</dbReference>
<gene>
    <name evidence="2" type="ORF">B2M23_11200</name>
</gene>
<feature type="coiled-coil region" evidence="1">
    <location>
        <begin position="17"/>
        <end position="69"/>
    </location>
</feature>
<accession>A0AAC9W3H2</accession>
<dbReference type="AlphaFoldDB" id="A0AAC9W3H2"/>
<protein>
    <recommendedName>
        <fullName evidence="4">Siphovirus Gp157 family protein</fullName>
    </recommendedName>
</protein>
<evidence type="ECO:0000256" key="1">
    <source>
        <dbReference type="SAM" id="Coils"/>
    </source>
</evidence>
<sequence length="164" mass="18456">MKLYEITDIYNGVLSAIENEECTAESMEEALKIIEDDFENKADSIACMIKGLNADIAGIKSEEEALKKRRESAVKRVEWLKAYLSSEMLAVGQKKLETPRNKLSFRPSVSVFIDDELELKAMHPELTTVKTVVTPDKNAIKAELKKGVHINGAYLVEKQNLQIK</sequence>
<dbReference type="RefSeq" id="WP_038353640.1">
    <property type="nucleotide sequence ID" value="NZ_CP019962.1"/>
</dbReference>
<evidence type="ECO:0000313" key="3">
    <source>
        <dbReference type="Proteomes" id="UP000192391"/>
    </source>
</evidence>
<dbReference type="EMBL" id="CP019962">
    <property type="protein sequence ID" value="ARD66072.1"/>
    <property type="molecule type" value="Genomic_DNA"/>
</dbReference>
<dbReference type="KEGG" id="elim:B2M23_11200"/>
<organism evidence="2 3">
    <name type="scientific">Eubacterium limosum</name>
    <dbReference type="NCBI Taxonomy" id="1736"/>
    <lineage>
        <taxon>Bacteria</taxon>
        <taxon>Bacillati</taxon>
        <taxon>Bacillota</taxon>
        <taxon>Clostridia</taxon>
        <taxon>Eubacteriales</taxon>
        <taxon>Eubacteriaceae</taxon>
        <taxon>Eubacterium</taxon>
    </lineage>
</organism>
<name>A0AAC9W3H2_EUBLI</name>
<reference evidence="3" key="1">
    <citation type="journal article" date="2017" name="Sci. Rep.">
        <title>Determination of the Genome and Primary Transcriptome of Syngas Fermenting Eubacterium limosum ATCC 8486.</title>
        <authorList>
            <person name="Song Y."/>
            <person name="Shin J."/>
            <person name="Jeong Y."/>
            <person name="Jin S."/>
            <person name="Lee J.K."/>
            <person name="Kim D.R."/>
            <person name="Kim S.C."/>
            <person name="Cho S."/>
            <person name="Cho B.K."/>
        </authorList>
    </citation>
    <scope>NUCLEOTIDE SEQUENCE [LARGE SCALE GENOMIC DNA]</scope>
    <source>
        <strain evidence="3">ATCC 8486</strain>
    </source>
</reference>
<keyword evidence="1" id="KW-0175">Coiled coil</keyword>
<proteinExistence type="predicted"/>
<evidence type="ECO:0000313" key="2">
    <source>
        <dbReference type="EMBL" id="ARD66072.1"/>
    </source>
</evidence>
<dbReference type="Pfam" id="PF05565">
    <property type="entry name" value="Sipho_Gp157"/>
    <property type="match status" value="1"/>
</dbReference>